<sequence length="198" mass="21066">MRKFGRAVFGVCMAWVISLPLASCTPKNAAVGDTKAVSGHVPHDSIDKSDMLIGVVSAGDGQRDRMVLEAFKKVGIKAIYASTADGGAVLHPAQSFVDMKQRPVTAFVIASIDALGSQSGEWNKALREARDGGIPVILVDAVQMPEDTLLYAESLRIVTSDDSEQTPGRKQPTMSLEQAVHAAVNDNPHPKTMSVTLP</sequence>
<accession>A0A1C4H190</accession>
<name>A0A1C4H190_9BIFI</name>
<feature type="chain" id="PRO_5008692925" description="Substrate-binding protein domain-containing protein" evidence="1">
    <location>
        <begin position="30"/>
        <end position="198"/>
    </location>
</feature>
<feature type="signal peptide" evidence="1">
    <location>
        <begin position="1"/>
        <end position="29"/>
    </location>
</feature>
<evidence type="ECO:0000313" key="2">
    <source>
        <dbReference type="EMBL" id="SCC78328.1"/>
    </source>
</evidence>
<dbReference type="EMBL" id="FMBL01000001">
    <property type="protein sequence ID" value="SCC78328.1"/>
    <property type="molecule type" value="Genomic_DNA"/>
</dbReference>
<proteinExistence type="predicted"/>
<organism evidence="2 3">
    <name type="scientific">Bifidobacterium commune</name>
    <dbReference type="NCBI Taxonomy" id="1505727"/>
    <lineage>
        <taxon>Bacteria</taxon>
        <taxon>Bacillati</taxon>
        <taxon>Actinomycetota</taxon>
        <taxon>Actinomycetes</taxon>
        <taxon>Bifidobacteriales</taxon>
        <taxon>Bifidobacteriaceae</taxon>
        <taxon>Bifidobacterium</taxon>
    </lineage>
</organism>
<evidence type="ECO:0000313" key="3">
    <source>
        <dbReference type="Proteomes" id="UP000242610"/>
    </source>
</evidence>
<evidence type="ECO:0000256" key="1">
    <source>
        <dbReference type="SAM" id="SignalP"/>
    </source>
</evidence>
<reference evidence="3" key="1">
    <citation type="submission" date="2016-08" db="EMBL/GenBank/DDBJ databases">
        <authorList>
            <person name="Varghese N."/>
            <person name="Submissions Spin"/>
        </authorList>
    </citation>
    <scope>NUCLEOTIDE SEQUENCE [LARGE SCALE GENOMIC DNA]</scope>
    <source>
        <strain evidence="3">R-52791</strain>
    </source>
</reference>
<gene>
    <name evidence="2" type="ORF">GA0061077_0211</name>
</gene>
<dbReference type="STRING" id="1505727.GA0061077_0211"/>
<protein>
    <recommendedName>
        <fullName evidence="4">Substrate-binding protein domain-containing protein</fullName>
    </recommendedName>
</protein>
<keyword evidence="3" id="KW-1185">Reference proteome</keyword>
<evidence type="ECO:0008006" key="4">
    <source>
        <dbReference type="Google" id="ProtNLM"/>
    </source>
</evidence>
<dbReference type="AlphaFoldDB" id="A0A1C4H190"/>
<keyword evidence="1" id="KW-0732">Signal</keyword>
<dbReference type="Gene3D" id="3.40.50.2300">
    <property type="match status" value="1"/>
</dbReference>
<dbReference type="Proteomes" id="UP000242610">
    <property type="component" value="Unassembled WGS sequence"/>
</dbReference>